<feature type="transmembrane region" description="Helical" evidence="1">
    <location>
        <begin position="71"/>
        <end position="90"/>
    </location>
</feature>
<keyword evidence="1" id="KW-0472">Membrane</keyword>
<evidence type="ECO:0000313" key="3">
    <source>
        <dbReference type="Proteomes" id="UP000298714"/>
    </source>
</evidence>
<sequence length="183" mass="19887">MLSRGETVQRVALGVWPREDAEKVIAQLSEAGLEPKVICVGSPADADSVRFDFRPSLDEAQAPSGRIKGNAILWSVVAALILLNGIGLILRDIRRVEAMREAVAAQSGGMTLVTGLRRQVEGEHKQREDLLNQRSTREPCARWMRSRRFCRCPPGCSDIAGTARTSASSAIARATTICRKSCG</sequence>
<evidence type="ECO:0000256" key="1">
    <source>
        <dbReference type="SAM" id="Phobius"/>
    </source>
</evidence>
<dbReference type="KEGG" id="hgn:E6W36_11885"/>
<protein>
    <submittedName>
        <fullName evidence="2">Uncharacterized protein</fullName>
    </submittedName>
</protein>
<dbReference type="Proteomes" id="UP000298714">
    <property type="component" value="Chromosome"/>
</dbReference>
<dbReference type="EMBL" id="CP039704">
    <property type="protein sequence ID" value="QCI79959.1"/>
    <property type="molecule type" value="Genomic_DNA"/>
</dbReference>
<evidence type="ECO:0000313" key="2">
    <source>
        <dbReference type="EMBL" id="QCI79959.1"/>
    </source>
</evidence>
<reference evidence="3" key="1">
    <citation type="submission" date="2019-04" db="EMBL/GenBank/DDBJ databases">
        <title>Complete genome sequence of Sphingomonas sp. W1-2-3.</title>
        <authorList>
            <person name="Im W.T."/>
        </authorList>
    </citation>
    <scope>NUCLEOTIDE SEQUENCE [LARGE SCALE GENOMIC DNA]</scope>
    <source>
        <strain evidence="3">W1-2-3</strain>
    </source>
</reference>
<accession>A0A4D7BX32</accession>
<proteinExistence type="predicted"/>
<dbReference type="RefSeq" id="WP_222872803.1">
    <property type="nucleotide sequence ID" value="NZ_CP039704.1"/>
</dbReference>
<dbReference type="AlphaFoldDB" id="A0A4D7BX32"/>
<gene>
    <name evidence="2" type="ORF">E6W36_11885</name>
</gene>
<keyword evidence="1" id="KW-1133">Transmembrane helix</keyword>
<name>A0A4D7BX32_9SPHN</name>
<organism evidence="2 3">
    <name type="scientific">Hankyongella ginsenosidimutans</name>
    <dbReference type="NCBI Taxonomy" id="1763828"/>
    <lineage>
        <taxon>Bacteria</taxon>
        <taxon>Pseudomonadati</taxon>
        <taxon>Pseudomonadota</taxon>
        <taxon>Alphaproteobacteria</taxon>
        <taxon>Sphingomonadales</taxon>
        <taxon>Sphingomonadaceae</taxon>
        <taxon>Hankyongella</taxon>
    </lineage>
</organism>
<keyword evidence="1" id="KW-0812">Transmembrane</keyword>
<keyword evidence="3" id="KW-1185">Reference proteome</keyword>